<keyword evidence="3" id="KW-1185">Reference proteome</keyword>
<evidence type="ECO:0000313" key="3">
    <source>
        <dbReference type="Proteomes" id="UP000002724"/>
    </source>
</evidence>
<name>B4SBS1_PELPB</name>
<protein>
    <recommendedName>
        <fullName evidence="4">YfhO family protein</fullName>
    </recommendedName>
</protein>
<dbReference type="PANTHER" id="PTHR38454">
    <property type="entry name" value="INTEGRAL MEMBRANE PROTEIN-RELATED"/>
    <property type="match status" value="1"/>
</dbReference>
<dbReference type="AlphaFoldDB" id="B4SBS1"/>
<feature type="transmembrane region" description="Helical" evidence="1">
    <location>
        <begin position="480"/>
        <end position="500"/>
    </location>
</feature>
<evidence type="ECO:0000256" key="1">
    <source>
        <dbReference type="SAM" id="Phobius"/>
    </source>
</evidence>
<sequence length="818" mass="90319" precursor="true">MKKKILLLLTVFGGYTLLVLLLFYPLVFQSKMLLAPDTLIPQASTMALDRLQAQTGAYPLWQPWLFSGMPTVEAFSYLSGLYYPNLVFNLFHTDGIVLQLLHLAFAGLGLFLFLRQYGLTILAASFGGVLFMLNPYLSAMLVHGHGSQLMTVAYMPWMLWATMRLIQRGGLVDAGMLALLAGFQLQRSHVQIAWYSWMLMLLLAVVLFFSHRGFFTKKSAVSGMHPVLPGGGNGGADEGSHKGGPYMTLRIFLLLVLALGCGIAMSASIYLPASEYAAYSVRGMAAEGGGSAWEYATLWSMHPLELLTFLVPGLFGFGGVTYWGFMPFTDFPHYAGIVVLLLAVAGAVIRRKEPMTWFFIAGALLALLLSFGRFFSPVFDLFYHFAPLFSRFRVPSMALIMLYLIISCLAAIGVNDLLQRQSERFLKPIRIGALLLAAFLLLFLAFEPSLESFFRSLFPEPQVGSFDLAFMVNKVRWENLTGSLWIVLLIASLFSGVLWLSIKEKLSHKITAILLFLLALGDLLWMDIQIIYPSTSSLRSPVFADSRMVEPAFRHDDITRYLAAQKGPFRIYPAGPLFAENKFALFGIESVGGYHPAKLKLYEEFLAKTENLASLNILRMLNVGYIVTPQPIEHSAFKLVKTGELQLASGPVTAYVYSLQGSAPRAWFANRVTGVHGNDALFARLLDDQAPVGEAYVDGSLWKGVRTFASATVTSLDAKAESMVLKVAAPGEAFLVTSEIHYPLRWKVKIDGRETAVVKVNGLLRGVVIPAGSREVRFYYDRNGFETGRRISLGAFVVALLMVAGGVIGGRFRQKGGK</sequence>
<feature type="transmembrane region" description="Helical" evidence="1">
    <location>
        <begin position="356"/>
        <end position="376"/>
    </location>
</feature>
<dbReference type="PANTHER" id="PTHR38454:SF1">
    <property type="entry name" value="INTEGRAL MEMBRANE PROTEIN"/>
    <property type="match status" value="1"/>
</dbReference>
<gene>
    <name evidence="2" type="ordered locus">Ppha_0260</name>
</gene>
<dbReference type="EMBL" id="CP001110">
    <property type="protein sequence ID" value="ACF42596.1"/>
    <property type="molecule type" value="Genomic_DNA"/>
</dbReference>
<dbReference type="STRING" id="324925.Ppha_0260"/>
<evidence type="ECO:0000313" key="2">
    <source>
        <dbReference type="EMBL" id="ACF42596.1"/>
    </source>
</evidence>
<keyword evidence="1" id="KW-1133">Transmembrane helix</keyword>
<feature type="transmembrane region" description="Helical" evidence="1">
    <location>
        <begin position="96"/>
        <end position="114"/>
    </location>
</feature>
<feature type="transmembrane region" description="Helical" evidence="1">
    <location>
        <begin position="192"/>
        <end position="210"/>
    </location>
</feature>
<dbReference type="Proteomes" id="UP000002724">
    <property type="component" value="Chromosome"/>
</dbReference>
<feature type="transmembrane region" description="Helical" evidence="1">
    <location>
        <begin position="331"/>
        <end position="349"/>
    </location>
</feature>
<feature type="transmembrane region" description="Helical" evidence="1">
    <location>
        <begin position="119"/>
        <end position="137"/>
    </location>
</feature>
<feature type="transmembrane region" description="Helical" evidence="1">
    <location>
        <begin position="251"/>
        <end position="273"/>
    </location>
</feature>
<feature type="transmembrane region" description="Helical" evidence="1">
    <location>
        <begin position="791"/>
        <end position="812"/>
    </location>
</feature>
<dbReference type="HOGENOM" id="CLU_008305_0_0_10"/>
<feature type="transmembrane region" description="Helical" evidence="1">
    <location>
        <begin position="306"/>
        <end position="325"/>
    </location>
</feature>
<dbReference type="InterPro" id="IPR018580">
    <property type="entry name" value="Uncharacterised_YfhO"/>
</dbReference>
<dbReference type="eggNOG" id="COG5617">
    <property type="taxonomic scope" value="Bacteria"/>
</dbReference>
<accession>B4SBS1</accession>
<feature type="transmembrane region" description="Helical" evidence="1">
    <location>
        <begin position="157"/>
        <end position="180"/>
    </location>
</feature>
<proteinExistence type="predicted"/>
<dbReference type="OrthoDB" id="9772884at2"/>
<keyword evidence="1" id="KW-0812">Transmembrane</keyword>
<feature type="transmembrane region" description="Helical" evidence="1">
    <location>
        <begin position="429"/>
        <end position="446"/>
    </location>
</feature>
<feature type="transmembrane region" description="Helical" evidence="1">
    <location>
        <begin position="396"/>
        <end position="417"/>
    </location>
</feature>
<keyword evidence="1" id="KW-0472">Membrane</keyword>
<organism evidence="2 3">
    <name type="scientific">Pelodictyon phaeoclathratiforme (strain DSM 5477 / BU-1)</name>
    <dbReference type="NCBI Taxonomy" id="324925"/>
    <lineage>
        <taxon>Bacteria</taxon>
        <taxon>Pseudomonadati</taxon>
        <taxon>Chlorobiota</taxon>
        <taxon>Chlorobiia</taxon>
        <taxon>Chlorobiales</taxon>
        <taxon>Chlorobiaceae</taxon>
        <taxon>Chlorobium/Pelodictyon group</taxon>
        <taxon>Pelodictyon</taxon>
    </lineage>
</organism>
<feature type="transmembrane region" description="Helical" evidence="1">
    <location>
        <begin position="5"/>
        <end position="27"/>
    </location>
</feature>
<feature type="transmembrane region" description="Helical" evidence="1">
    <location>
        <begin position="512"/>
        <end position="532"/>
    </location>
</feature>
<reference evidence="2 3" key="1">
    <citation type="submission" date="2008-06" db="EMBL/GenBank/DDBJ databases">
        <title>Complete sequence of Pelodictyon phaeoclathratiforme BU-1.</title>
        <authorList>
            <consortium name="US DOE Joint Genome Institute"/>
            <person name="Lucas S."/>
            <person name="Copeland A."/>
            <person name="Lapidus A."/>
            <person name="Glavina del Rio T."/>
            <person name="Dalin E."/>
            <person name="Tice H."/>
            <person name="Bruce D."/>
            <person name="Goodwin L."/>
            <person name="Pitluck S."/>
            <person name="Schmutz J."/>
            <person name="Larimer F."/>
            <person name="Land M."/>
            <person name="Hauser L."/>
            <person name="Kyrpides N."/>
            <person name="Mikhailova N."/>
            <person name="Liu Z."/>
            <person name="Li T."/>
            <person name="Zhao F."/>
            <person name="Overmann J."/>
            <person name="Bryant D.A."/>
            <person name="Richardson P."/>
        </authorList>
    </citation>
    <scope>NUCLEOTIDE SEQUENCE [LARGE SCALE GENOMIC DNA]</scope>
    <source>
        <strain evidence="3">DSM 5477 / BU-1</strain>
    </source>
</reference>
<dbReference type="KEGG" id="pph:Ppha_0260"/>
<dbReference type="RefSeq" id="WP_012507092.1">
    <property type="nucleotide sequence ID" value="NC_011060.1"/>
</dbReference>
<evidence type="ECO:0008006" key="4">
    <source>
        <dbReference type="Google" id="ProtNLM"/>
    </source>
</evidence>